<dbReference type="InterPro" id="IPR012373">
    <property type="entry name" value="Ferrdict_sens_TM"/>
</dbReference>
<evidence type="ECO:0000313" key="4">
    <source>
        <dbReference type="EMBL" id="AXY72658.1"/>
    </source>
</evidence>
<evidence type="ECO:0000259" key="2">
    <source>
        <dbReference type="Pfam" id="PF04773"/>
    </source>
</evidence>
<sequence>MLEKAYEMRDLLARHVKGDFLREDELLQLDQWLQANGFTRESLTDHSLQELALYTQKAALFNPGKKRLPKVIRMHVFRMQFIRITAAAVVLALLSLVAYWGINRNPSTPSQPVTQHQPTDISPATSQAILTLADHSTIQLGATGQDTVVYQDGSVIRRTQDGLVYAPAGTNEAPDPQKSIGFNTLTTPEGGFYRVTLPDGSGVWLNAASSLKFPPSFSADERLVELTGEGFFDIQRKYIAGTKTRIPFRVKTAQGIIEVTGTRFNVNVYNDADNQVTTLVEGAVTIRSNSHQIPACQLLPGQKALSVPGKAIVISPANIAAATGWMKGWFTFEKAGIKEAMQQIARWYGVEIKYGPGMPGGPVIDGSVERTIPLSNLLTQLEATIGENLQFRMEGKVVFVSVRK</sequence>
<protein>
    <submittedName>
        <fullName evidence="4">DUF4974 domain-containing protein</fullName>
    </submittedName>
</protein>
<dbReference type="AlphaFoldDB" id="A0A3B7ME94"/>
<keyword evidence="1" id="KW-0472">Membrane</keyword>
<name>A0A3B7ME94_9BACT</name>
<reference evidence="4 5" key="1">
    <citation type="submission" date="2018-09" db="EMBL/GenBank/DDBJ databases">
        <title>Genome sequencing of strain 6GH32-13.</title>
        <authorList>
            <person name="Weon H.-Y."/>
            <person name="Heo J."/>
            <person name="Kwon S.-W."/>
        </authorList>
    </citation>
    <scope>NUCLEOTIDE SEQUENCE [LARGE SCALE GENOMIC DNA]</scope>
    <source>
        <strain evidence="4 5">5GH32-13</strain>
    </source>
</reference>
<keyword evidence="1" id="KW-1133">Transmembrane helix</keyword>
<dbReference type="PANTHER" id="PTHR30273">
    <property type="entry name" value="PERIPLASMIC SIGNAL SENSOR AND SIGMA FACTOR ACTIVATOR FECR-RELATED"/>
    <property type="match status" value="1"/>
</dbReference>
<dbReference type="OrthoDB" id="1097347at2"/>
<dbReference type="Gene3D" id="3.55.50.30">
    <property type="match status" value="1"/>
</dbReference>
<dbReference type="InterPro" id="IPR032508">
    <property type="entry name" value="FecR_C"/>
</dbReference>
<dbReference type="GO" id="GO:0016989">
    <property type="term" value="F:sigma factor antagonist activity"/>
    <property type="evidence" value="ECO:0007669"/>
    <property type="project" value="TreeGrafter"/>
</dbReference>
<accession>A0A3B7ME94</accession>
<dbReference type="Gene3D" id="2.60.120.1440">
    <property type="match status" value="1"/>
</dbReference>
<dbReference type="InterPro" id="IPR006860">
    <property type="entry name" value="FecR"/>
</dbReference>
<dbReference type="Pfam" id="PF04773">
    <property type="entry name" value="FecR"/>
    <property type="match status" value="1"/>
</dbReference>
<dbReference type="Pfam" id="PF16344">
    <property type="entry name" value="FecR_C"/>
    <property type="match status" value="1"/>
</dbReference>
<evidence type="ECO:0000256" key="1">
    <source>
        <dbReference type="SAM" id="Phobius"/>
    </source>
</evidence>
<proteinExistence type="predicted"/>
<evidence type="ECO:0000259" key="3">
    <source>
        <dbReference type="Pfam" id="PF16344"/>
    </source>
</evidence>
<dbReference type="EMBL" id="CP032157">
    <property type="protein sequence ID" value="AXY72658.1"/>
    <property type="molecule type" value="Genomic_DNA"/>
</dbReference>
<keyword evidence="1" id="KW-0812">Transmembrane</keyword>
<dbReference type="Proteomes" id="UP000263900">
    <property type="component" value="Chromosome"/>
</dbReference>
<feature type="domain" description="FecR protein" evidence="2">
    <location>
        <begin position="184"/>
        <end position="284"/>
    </location>
</feature>
<dbReference type="PANTHER" id="PTHR30273:SF2">
    <property type="entry name" value="PROTEIN FECR"/>
    <property type="match status" value="1"/>
</dbReference>
<evidence type="ECO:0000313" key="5">
    <source>
        <dbReference type="Proteomes" id="UP000263900"/>
    </source>
</evidence>
<dbReference type="KEGG" id="pseg:D3H65_01120"/>
<feature type="transmembrane region" description="Helical" evidence="1">
    <location>
        <begin position="81"/>
        <end position="102"/>
    </location>
</feature>
<keyword evidence="5" id="KW-1185">Reference proteome</keyword>
<feature type="domain" description="Protein FecR C-terminal" evidence="3">
    <location>
        <begin position="330"/>
        <end position="400"/>
    </location>
</feature>
<organism evidence="4 5">
    <name type="scientific">Paraflavitalea soli</name>
    <dbReference type="NCBI Taxonomy" id="2315862"/>
    <lineage>
        <taxon>Bacteria</taxon>
        <taxon>Pseudomonadati</taxon>
        <taxon>Bacteroidota</taxon>
        <taxon>Chitinophagia</taxon>
        <taxon>Chitinophagales</taxon>
        <taxon>Chitinophagaceae</taxon>
        <taxon>Paraflavitalea</taxon>
    </lineage>
</organism>
<gene>
    <name evidence="4" type="ORF">D3H65_01120</name>
</gene>